<proteinExistence type="predicted"/>
<evidence type="ECO:0000313" key="4">
    <source>
        <dbReference type="Proteomes" id="UP000885826"/>
    </source>
</evidence>
<reference evidence="3" key="1">
    <citation type="journal article" date="2020" name="mSystems">
        <title>Genome- and Community-Level Interaction Insights into Carbon Utilization and Element Cycling Functions of Hydrothermarchaeota in Hydrothermal Sediment.</title>
        <authorList>
            <person name="Zhou Z."/>
            <person name="Liu Y."/>
            <person name="Xu W."/>
            <person name="Pan J."/>
            <person name="Luo Z.H."/>
            <person name="Li M."/>
        </authorList>
    </citation>
    <scope>NUCLEOTIDE SEQUENCE</scope>
    <source>
        <strain evidence="3">HyVt-388</strain>
    </source>
</reference>
<dbReference type="AlphaFoldDB" id="A0A9C9EL50"/>
<dbReference type="PANTHER" id="PTHR48084:SF1">
    <property type="entry name" value="2-OXOGLUTARATE SYNTHASE SUBUNIT KORB"/>
    <property type="match status" value="1"/>
</dbReference>
<dbReference type="GO" id="GO:0030976">
    <property type="term" value="F:thiamine pyrophosphate binding"/>
    <property type="evidence" value="ECO:0007669"/>
    <property type="project" value="InterPro"/>
</dbReference>
<dbReference type="GO" id="GO:0045333">
    <property type="term" value="P:cellular respiration"/>
    <property type="evidence" value="ECO:0007669"/>
    <property type="project" value="UniProtKB-ARBA"/>
</dbReference>
<evidence type="ECO:0000313" key="3">
    <source>
        <dbReference type="EMBL" id="HEC77954.1"/>
    </source>
</evidence>
<dbReference type="PANTHER" id="PTHR48084">
    <property type="entry name" value="2-OXOGLUTARATE OXIDOREDUCTASE SUBUNIT KORB-RELATED"/>
    <property type="match status" value="1"/>
</dbReference>
<name>A0A9C9EL50_UNCW3</name>
<dbReference type="Proteomes" id="UP000885826">
    <property type="component" value="Unassembled WGS sequence"/>
</dbReference>
<dbReference type="Pfam" id="PF02775">
    <property type="entry name" value="TPP_enzyme_C"/>
    <property type="match status" value="1"/>
</dbReference>
<dbReference type="InterPro" id="IPR011766">
    <property type="entry name" value="TPP_enzyme_TPP-bd"/>
</dbReference>
<accession>A0A9C9EL50</accession>
<comment type="caution">
    <text evidence="3">The sequence shown here is derived from an EMBL/GenBank/DDBJ whole genome shotgun (WGS) entry which is preliminary data.</text>
</comment>
<dbReference type="EMBL" id="DRIG01000027">
    <property type="protein sequence ID" value="HEC77954.1"/>
    <property type="molecule type" value="Genomic_DNA"/>
</dbReference>
<dbReference type="SUPFAM" id="SSF52518">
    <property type="entry name" value="Thiamin diphosphate-binding fold (THDP-binding)"/>
    <property type="match status" value="1"/>
</dbReference>
<dbReference type="GO" id="GO:0016625">
    <property type="term" value="F:oxidoreductase activity, acting on the aldehyde or oxo group of donors, iron-sulfur protein as acceptor"/>
    <property type="evidence" value="ECO:0007669"/>
    <property type="project" value="UniProtKB-ARBA"/>
</dbReference>
<sequence length="254" mass="28514">MNSIISIFNKAIEKSGIERKKLSMPSDIPFKPETVKELGVDYFQTTRGRAIAFGTGLKLANPRLKVMSVVGDLMTLGGNHFVHAGRRNMELLVICVNNFIYKRINNKSVPFAKSVFSPYSTFEEPFNFPHLGNSCGAVYTARWTALHTEELIESIAEALNKKGLAMVEILAPGPNYYRGIEDIEHEILKFYYDNSVVKNGENPRNAAIIPEEKIVVGKFTDKERPTFIDSYNSQLSKILGDKFVPHGTLPLQEI</sequence>
<dbReference type="InterPro" id="IPR029061">
    <property type="entry name" value="THDP-binding"/>
</dbReference>
<dbReference type="InterPro" id="IPR051457">
    <property type="entry name" value="2-oxoacid:Fd_oxidoreductase"/>
</dbReference>
<dbReference type="Gene3D" id="3.40.50.970">
    <property type="match status" value="1"/>
</dbReference>
<gene>
    <name evidence="3" type="ORF">ENI34_02285</name>
</gene>
<evidence type="ECO:0000259" key="2">
    <source>
        <dbReference type="Pfam" id="PF02775"/>
    </source>
</evidence>
<keyword evidence="1" id="KW-0560">Oxidoreductase</keyword>
<evidence type="ECO:0000256" key="1">
    <source>
        <dbReference type="ARBA" id="ARBA00023002"/>
    </source>
</evidence>
<protein>
    <submittedName>
        <fullName evidence="3">2-oxoacid:ferredoxin oxidoreductase subunit beta</fullName>
    </submittedName>
</protein>
<feature type="domain" description="Thiamine pyrophosphate enzyme TPP-binding" evidence="2">
    <location>
        <begin position="42"/>
        <end position="169"/>
    </location>
</feature>
<organism evidence="3 4">
    <name type="scientific">candidate division WOR-3 bacterium</name>
    <dbReference type="NCBI Taxonomy" id="2052148"/>
    <lineage>
        <taxon>Bacteria</taxon>
        <taxon>Bacteria division WOR-3</taxon>
    </lineage>
</organism>